<dbReference type="EMBL" id="GL385396">
    <property type="protein sequence ID" value="EJT79681.1"/>
    <property type="molecule type" value="Genomic_DNA"/>
</dbReference>
<dbReference type="Proteomes" id="UP000006039">
    <property type="component" value="Unassembled WGS sequence"/>
</dbReference>
<dbReference type="VEuPathDB" id="FungiDB:GGTG_04765"/>
<evidence type="ECO:0000313" key="3">
    <source>
        <dbReference type="Proteomes" id="UP000006039"/>
    </source>
</evidence>
<reference evidence="1" key="3">
    <citation type="submission" date="2010-09" db="EMBL/GenBank/DDBJ databases">
        <title>Annotation of Gaeumannomyces graminis var. tritici R3-111a-1.</title>
        <authorList>
            <consortium name="The Broad Institute Genome Sequencing Platform"/>
            <person name="Ma L.-J."/>
            <person name="Dead R."/>
            <person name="Young S.K."/>
            <person name="Zeng Q."/>
            <person name="Gargeya S."/>
            <person name="Fitzgerald M."/>
            <person name="Haas B."/>
            <person name="Abouelleil A."/>
            <person name="Alvarado L."/>
            <person name="Arachchi H.M."/>
            <person name="Berlin A."/>
            <person name="Brown A."/>
            <person name="Chapman S.B."/>
            <person name="Chen Z."/>
            <person name="Dunbar C."/>
            <person name="Freedman E."/>
            <person name="Gearin G."/>
            <person name="Gellesch M."/>
            <person name="Goldberg J."/>
            <person name="Griggs A."/>
            <person name="Gujja S."/>
            <person name="Heiman D."/>
            <person name="Howarth C."/>
            <person name="Larson L."/>
            <person name="Lui A."/>
            <person name="MacDonald P.J.P."/>
            <person name="Mehta T."/>
            <person name="Montmayeur A."/>
            <person name="Murphy C."/>
            <person name="Neiman D."/>
            <person name="Pearson M."/>
            <person name="Priest M."/>
            <person name="Roberts A."/>
            <person name="Saif S."/>
            <person name="Shea T."/>
            <person name="Shenoy N."/>
            <person name="Sisk P."/>
            <person name="Stolte C."/>
            <person name="Sykes S."/>
            <person name="Yandava C."/>
            <person name="Wortman J."/>
            <person name="Nusbaum C."/>
            <person name="Birren B."/>
        </authorList>
    </citation>
    <scope>NUCLEOTIDE SEQUENCE</scope>
    <source>
        <strain evidence="1">R3-111a-1</strain>
    </source>
</reference>
<evidence type="ECO:0000313" key="1">
    <source>
        <dbReference type="EMBL" id="EJT79681.1"/>
    </source>
</evidence>
<name>J8UIH2_GAET3</name>
<keyword evidence="3" id="KW-1185">Reference proteome</keyword>
<reference evidence="2" key="5">
    <citation type="submission" date="2018-04" db="UniProtKB">
        <authorList>
            <consortium name="EnsemblFungi"/>
        </authorList>
    </citation>
    <scope>IDENTIFICATION</scope>
    <source>
        <strain evidence="2">R3-111a-1</strain>
    </source>
</reference>
<feature type="non-terminal residue" evidence="1">
    <location>
        <position position="62"/>
    </location>
</feature>
<accession>J8UIH2</accession>
<reference evidence="2" key="4">
    <citation type="journal article" date="2015" name="G3 (Bethesda)">
        <title>Genome sequences of three phytopathogenic species of the Magnaporthaceae family of fungi.</title>
        <authorList>
            <person name="Okagaki L.H."/>
            <person name="Nunes C.C."/>
            <person name="Sailsbery J."/>
            <person name="Clay B."/>
            <person name="Brown D."/>
            <person name="John T."/>
            <person name="Oh Y."/>
            <person name="Young N."/>
            <person name="Fitzgerald M."/>
            <person name="Haas B.J."/>
            <person name="Zeng Q."/>
            <person name="Young S."/>
            <person name="Adiconis X."/>
            <person name="Fan L."/>
            <person name="Levin J.Z."/>
            <person name="Mitchell T.K."/>
            <person name="Okubara P.A."/>
            <person name="Farman M.L."/>
            <person name="Kohn L.M."/>
            <person name="Birren B."/>
            <person name="Ma L.-J."/>
            <person name="Dean R.A."/>
        </authorList>
    </citation>
    <scope>NUCLEOTIDE SEQUENCE</scope>
    <source>
        <strain evidence="2">R3-111a-1</strain>
    </source>
</reference>
<dbReference type="EnsemblFungi" id="EJT79681">
    <property type="protein sequence ID" value="EJT79681"/>
    <property type="gene ID" value="GGTG_04765"/>
</dbReference>
<protein>
    <submittedName>
        <fullName evidence="1 2">Uncharacterized protein</fullName>
    </submittedName>
</protein>
<organism evidence="1">
    <name type="scientific">Gaeumannomyces tritici (strain R3-111a-1)</name>
    <name type="common">Wheat and barley take-all root rot fungus</name>
    <name type="synonym">Gaeumannomyces graminis var. tritici</name>
    <dbReference type="NCBI Taxonomy" id="644352"/>
    <lineage>
        <taxon>Eukaryota</taxon>
        <taxon>Fungi</taxon>
        <taxon>Dikarya</taxon>
        <taxon>Ascomycota</taxon>
        <taxon>Pezizomycotina</taxon>
        <taxon>Sordariomycetes</taxon>
        <taxon>Sordariomycetidae</taxon>
        <taxon>Magnaporthales</taxon>
        <taxon>Magnaporthaceae</taxon>
        <taxon>Gaeumannomyces</taxon>
    </lineage>
</organism>
<reference evidence="3" key="1">
    <citation type="submission" date="2010-07" db="EMBL/GenBank/DDBJ databases">
        <title>The genome sequence of Gaeumannomyces graminis var. tritici strain R3-111a-1.</title>
        <authorList>
            <consortium name="The Broad Institute Genome Sequencing Platform"/>
            <person name="Ma L.-J."/>
            <person name="Dead R."/>
            <person name="Young S."/>
            <person name="Zeng Q."/>
            <person name="Koehrsen M."/>
            <person name="Alvarado L."/>
            <person name="Berlin A."/>
            <person name="Chapman S.B."/>
            <person name="Chen Z."/>
            <person name="Freedman E."/>
            <person name="Gellesch M."/>
            <person name="Goldberg J."/>
            <person name="Griggs A."/>
            <person name="Gujja S."/>
            <person name="Heilman E.R."/>
            <person name="Heiman D."/>
            <person name="Hepburn T."/>
            <person name="Howarth C."/>
            <person name="Jen D."/>
            <person name="Larson L."/>
            <person name="Mehta T."/>
            <person name="Neiman D."/>
            <person name="Pearson M."/>
            <person name="Roberts A."/>
            <person name="Saif S."/>
            <person name="Shea T."/>
            <person name="Shenoy N."/>
            <person name="Sisk P."/>
            <person name="Stolte C."/>
            <person name="Sykes S."/>
            <person name="Walk T."/>
            <person name="White J."/>
            <person name="Yandava C."/>
            <person name="Haas B."/>
            <person name="Nusbaum C."/>
            <person name="Birren B."/>
        </authorList>
    </citation>
    <scope>NUCLEOTIDE SEQUENCE [LARGE SCALE GENOMIC DNA]</scope>
    <source>
        <strain evidence="3">R3-111a-1</strain>
    </source>
</reference>
<gene>
    <name evidence="2" type="primary">20345223</name>
    <name evidence="1" type="ORF">GGTG_04765</name>
</gene>
<proteinExistence type="predicted"/>
<dbReference type="AlphaFoldDB" id="J8UIH2"/>
<sequence>INGCNEKEILSFVKDLTNFLSIFFQFQPFKASTCCYFNAISTVIGFLTFRKLLIACFIASLN</sequence>
<dbReference type="GeneID" id="20345223"/>
<reference evidence="1" key="2">
    <citation type="submission" date="2010-07" db="EMBL/GenBank/DDBJ databases">
        <authorList>
            <consortium name="The Broad Institute Genome Sequencing Platform"/>
            <consortium name="Broad Institute Genome Sequencing Center for Infectious Disease"/>
            <person name="Ma L.-J."/>
            <person name="Dead R."/>
            <person name="Young S."/>
            <person name="Zeng Q."/>
            <person name="Koehrsen M."/>
            <person name="Alvarado L."/>
            <person name="Berlin A."/>
            <person name="Chapman S.B."/>
            <person name="Chen Z."/>
            <person name="Freedman E."/>
            <person name="Gellesch M."/>
            <person name="Goldberg J."/>
            <person name="Griggs A."/>
            <person name="Gujja S."/>
            <person name="Heilman E.R."/>
            <person name="Heiman D."/>
            <person name="Hepburn T."/>
            <person name="Howarth C."/>
            <person name="Jen D."/>
            <person name="Larson L."/>
            <person name="Mehta T."/>
            <person name="Neiman D."/>
            <person name="Pearson M."/>
            <person name="Roberts A."/>
            <person name="Saif S."/>
            <person name="Shea T."/>
            <person name="Shenoy N."/>
            <person name="Sisk P."/>
            <person name="Stolte C."/>
            <person name="Sykes S."/>
            <person name="Walk T."/>
            <person name="White J."/>
            <person name="Yandava C."/>
            <person name="Haas B."/>
            <person name="Nusbaum C."/>
            <person name="Birren B."/>
        </authorList>
    </citation>
    <scope>NUCLEOTIDE SEQUENCE</scope>
    <source>
        <strain evidence="1">R3-111a-1</strain>
    </source>
</reference>
<evidence type="ECO:0000313" key="2">
    <source>
        <dbReference type="EnsemblFungi" id="EJT79681"/>
    </source>
</evidence>
<dbReference type="RefSeq" id="XP_009220826.1">
    <property type="nucleotide sequence ID" value="XM_009222562.1"/>
</dbReference>